<proteinExistence type="inferred from homology"/>
<dbReference type="Proteomes" id="UP000245946">
    <property type="component" value="Unassembled WGS sequence"/>
</dbReference>
<name>A0A316ZCH3_9BASI</name>
<evidence type="ECO:0000313" key="4">
    <source>
        <dbReference type="EMBL" id="PWN99241.1"/>
    </source>
</evidence>
<dbReference type="EMBL" id="KZ819288">
    <property type="protein sequence ID" value="PWN99241.1"/>
    <property type="molecule type" value="Genomic_DNA"/>
</dbReference>
<dbReference type="SUPFAM" id="SSF75304">
    <property type="entry name" value="Amidase signature (AS) enzymes"/>
    <property type="match status" value="1"/>
</dbReference>
<accession>A0A316ZCH3</accession>
<dbReference type="OrthoDB" id="6428749at2759"/>
<dbReference type="GeneID" id="37267104"/>
<dbReference type="Pfam" id="PF01425">
    <property type="entry name" value="Amidase"/>
    <property type="match status" value="2"/>
</dbReference>
<reference evidence="4 5" key="1">
    <citation type="journal article" date="2018" name="Mol. Biol. Evol.">
        <title>Broad Genomic Sampling Reveals a Smut Pathogenic Ancestry of the Fungal Clade Ustilaginomycotina.</title>
        <authorList>
            <person name="Kijpornyongpan T."/>
            <person name="Mondo S.J."/>
            <person name="Barry K."/>
            <person name="Sandor L."/>
            <person name="Lee J."/>
            <person name="Lipzen A."/>
            <person name="Pangilinan J."/>
            <person name="LaButti K."/>
            <person name="Hainaut M."/>
            <person name="Henrissat B."/>
            <person name="Grigoriev I.V."/>
            <person name="Spatafora J.W."/>
            <person name="Aime M.C."/>
        </authorList>
    </citation>
    <scope>NUCLEOTIDE SEQUENCE [LARGE SCALE GENOMIC DNA]</scope>
    <source>
        <strain evidence="4 5">MCA 4186</strain>
    </source>
</reference>
<dbReference type="InterPro" id="IPR023631">
    <property type="entry name" value="Amidase_dom"/>
</dbReference>
<dbReference type="PANTHER" id="PTHR46072">
    <property type="entry name" value="AMIDASE-RELATED-RELATED"/>
    <property type="match status" value="1"/>
</dbReference>
<evidence type="ECO:0000259" key="3">
    <source>
        <dbReference type="Pfam" id="PF01425"/>
    </source>
</evidence>
<dbReference type="RefSeq" id="XP_025599520.1">
    <property type="nucleotide sequence ID" value="XM_025739558.1"/>
</dbReference>
<gene>
    <name evidence="4" type="ORF">FA09DRAFT_223576</name>
</gene>
<keyword evidence="5" id="KW-1185">Reference proteome</keyword>
<dbReference type="Gene3D" id="3.90.1300.10">
    <property type="entry name" value="Amidase signature (AS) domain"/>
    <property type="match status" value="1"/>
</dbReference>
<dbReference type="PANTHER" id="PTHR46072:SF4">
    <property type="entry name" value="AMIDASE C550.07-RELATED"/>
    <property type="match status" value="1"/>
</dbReference>
<feature type="domain" description="Amidase" evidence="3">
    <location>
        <begin position="52"/>
        <end position="135"/>
    </location>
</feature>
<evidence type="ECO:0000256" key="1">
    <source>
        <dbReference type="ARBA" id="ARBA00009199"/>
    </source>
</evidence>
<protein>
    <submittedName>
        <fullName evidence="4">Amidase signature enzyme</fullName>
    </submittedName>
</protein>
<sequence>MSVKAHIGVQGTRSDRGILFDVLAPASVAELLRDGGDVARSVTPATLEAMRTQGPHVQTEDAAIVRALLEAGVVIIAKTTMPQTVMQVDTRSHLHGVTLNPRNLHLSPGGSSGGESALLAAGGSALGLGSDIGASDAMQARRRLTPSTGGSVRQPAACVGLYGMRPTCGRLPMRGVRSTMAGAEGIVGSLGPFAHSLRDLRLISKVLLSGTAGGPTPPWVLDPHGCPRCPWREVLQPKKLRVGVMRCDGRVRPTPPVRRAMDTAVQQLAKVASVELVDFSLGSLGSEAWDLARELYFQEGGAVVRGLIESTGEPLLPLTQAILGAPVRDHTAGEVWRLASRREAHRRAFMALWQSAELDVLLCPAAPLPAPRPGRVRYWGYTSHFNLWDMPGVVFPTATTALHTTDAHWEQELESVPCTGDADEHHRAVFDGAPVGLQLIGQRWMEEELLAAVEVVAGAAGLGAGL</sequence>
<evidence type="ECO:0000256" key="2">
    <source>
        <dbReference type="ARBA" id="ARBA00022801"/>
    </source>
</evidence>
<evidence type="ECO:0000313" key="5">
    <source>
        <dbReference type="Proteomes" id="UP000245946"/>
    </source>
</evidence>
<organism evidence="4 5">
    <name type="scientific">Tilletiopsis washingtonensis</name>
    <dbReference type="NCBI Taxonomy" id="58919"/>
    <lineage>
        <taxon>Eukaryota</taxon>
        <taxon>Fungi</taxon>
        <taxon>Dikarya</taxon>
        <taxon>Basidiomycota</taxon>
        <taxon>Ustilaginomycotina</taxon>
        <taxon>Exobasidiomycetes</taxon>
        <taxon>Entylomatales</taxon>
        <taxon>Entylomatales incertae sedis</taxon>
        <taxon>Tilletiopsis</taxon>
    </lineage>
</organism>
<dbReference type="InterPro" id="IPR036928">
    <property type="entry name" value="AS_sf"/>
</dbReference>
<comment type="similarity">
    <text evidence="1">Belongs to the amidase family.</text>
</comment>
<keyword evidence="2" id="KW-0378">Hydrolase</keyword>
<feature type="domain" description="Amidase" evidence="3">
    <location>
        <begin position="148"/>
        <end position="450"/>
    </location>
</feature>
<dbReference type="GO" id="GO:0016787">
    <property type="term" value="F:hydrolase activity"/>
    <property type="evidence" value="ECO:0007669"/>
    <property type="project" value="UniProtKB-KW"/>
</dbReference>
<dbReference type="AlphaFoldDB" id="A0A316ZCH3"/>
<dbReference type="STRING" id="58919.A0A316ZCH3"/>